<feature type="domain" description="SRP54-type proteins GTP-binding" evidence="11">
    <location>
        <begin position="268"/>
        <end position="281"/>
    </location>
</feature>
<evidence type="ECO:0000313" key="13">
    <source>
        <dbReference type="Proteomes" id="UP001152321"/>
    </source>
</evidence>
<dbReference type="RefSeq" id="WP_277577992.1">
    <property type="nucleotide sequence ID" value="NZ_JANRMI010000002.1"/>
</dbReference>
<dbReference type="HAMAP" id="MF_00306">
    <property type="entry name" value="SRP54"/>
    <property type="match status" value="1"/>
</dbReference>
<dbReference type="InterPro" id="IPR042101">
    <property type="entry name" value="SRP54_N_sf"/>
</dbReference>
<evidence type="ECO:0000256" key="6">
    <source>
        <dbReference type="ARBA" id="ARBA00023134"/>
    </source>
</evidence>
<keyword evidence="4 10" id="KW-0378">Hydrolase</keyword>
<dbReference type="Gene3D" id="1.20.120.140">
    <property type="entry name" value="Signal recognition particle SRP54, nucleotide-binding domain"/>
    <property type="match status" value="1"/>
</dbReference>
<dbReference type="InterPro" id="IPR003593">
    <property type="entry name" value="AAA+_ATPase"/>
</dbReference>
<comment type="subunit">
    <text evidence="10">Part of the signal recognition particle protein translocation system, which is composed of SRP and FtsY.</text>
</comment>
<keyword evidence="3 10" id="KW-0547">Nucleotide-binding</keyword>
<keyword evidence="5 10" id="KW-0694">RNA-binding</keyword>
<dbReference type="SUPFAM" id="SSF47446">
    <property type="entry name" value="Signal peptide-binding domain"/>
    <property type="match status" value="1"/>
</dbReference>
<dbReference type="InterPro" id="IPR027417">
    <property type="entry name" value="P-loop_NTPase"/>
</dbReference>
<feature type="binding site" evidence="10">
    <location>
        <begin position="247"/>
        <end position="250"/>
    </location>
    <ligand>
        <name>GTP</name>
        <dbReference type="ChEBI" id="CHEBI:37565"/>
    </ligand>
</feature>
<evidence type="ECO:0000256" key="8">
    <source>
        <dbReference type="ARBA" id="ARBA00023274"/>
    </source>
</evidence>
<dbReference type="Gene3D" id="3.40.50.300">
    <property type="entry name" value="P-loop containing nucleotide triphosphate hydrolases"/>
    <property type="match status" value="1"/>
</dbReference>
<dbReference type="SMART" id="SM00963">
    <property type="entry name" value="SRP54_N"/>
    <property type="match status" value="1"/>
</dbReference>
<keyword evidence="2 10" id="KW-0963">Cytoplasm</keyword>
<dbReference type="InterPro" id="IPR000897">
    <property type="entry name" value="SRP54_GTPase_dom"/>
</dbReference>
<evidence type="ECO:0000313" key="12">
    <source>
        <dbReference type="EMBL" id="MDG0816513.1"/>
    </source>
</evidence>
<dbReference type="Pfam" id="PF02978">
    <property type="entry name" value="SRP_SPB"/>
    <property type="match status" value="1"/>
</dbReference>
<comment type="function">
    <text evidence="10">Involved in targeting and insertion of nascent membrane proteins into the cytoplasmic membrane. Binds to the hydrophobic signal sequence of the ribosome-nascent chain (RNC) as it emerges from the ribosomes. The SRP-RNC complex is then targeted to the cytoplasmic membrane where it interacts with the SRP receptor FtsY.</text>
</comment>
<evidence type="ECO:0000256" key="10">
    <source>
        <dbReference type="HAMAP-Rule" id="MF_00306"/>
    </source>
</evidence>
<sequence>MFENLSDKIMTSLKKVRGQSKISEANIEEVIKEIRLSLLEADVNFKVVKNFIDKVKAKALGAEVLANINPGQQFVKIVHDELVQTLGGGAVDINVRENPSVLFLVGLQGAGKTTSAAKLALYIRQKLGKKPGLVPADIYRPAAIDQLQVLGKQNNIPTFPTPLGMKPEEILEKSKQWARDNMVDVVIVDTAGRLQIDDELMGELGRLKEIWTPQEILLVADAMLGQQSVNVAEGFHKRLSLTGLVLTKVDGDARGGAALSIREVTGIPIKFLGVGEKVTALEVFHPDRLAGRILDMGDVLSLVEKAQEVIDEKSARDSAKKLMKNEFTLEDFLTQIQQLKKMGGFESILKFLPGMGEISKQLKNMTPPDAEMKKIEAIIHSMTIQERQNHKILNASRRQRIAKGSGTQVQDVNKLIKQFEDAKKMMGGLMKMGMGRGGMKLPF</sequence>
<accession>A0ABT6DN03</accession>
<dbReference type="PANTHER" id="PTHR11564:SF5">
    <property type="entry name" value="SIGNAL RECOGNITION PARTICLE SUBUNIT SRP54"/>
    <property type="match status" value="1"/>
</dbReference>
<comment type="similarity">
    <text evidence="1 10">Belongs to the GTP-binding SRP family. SRP54 subfamily.</text>
</comment>
<dbReference type="EC" id="3.6.5.4" evidence="10"/>
<evidence type="ECO:0000256" key="4">
    <source>
        <dbReference type="ARBA" id="ARBA00022801"/>
    </source>
</evidence>
<comment type="catalytic activity">
    <reaction evidence="9 10">
        <text>GTP + H2O = GDP + phosphate + H(+)</text>
        <dbReference type="Rhea" id="RHEA:19669"/>
        <dbReference type="ChEBI" id="CHEBI:15377"/>
        <dbReference type="ChEBI" id="CHEBI:15378"/>
        <dbReference type="ChEBI" id="CHEBI:37565"/>
        <dbReference type="ChEBI" id="CHEBI:43474"/>
        <dbReference type="ChEBI" id="CHEBI:58189"/>
        <dbReference type="EC" id="3.6.5.4"/>
    </reaction>
</comment>
<evidence type="ECO:0000256" key="1">
    <source>
        <dbReference type="ARBA" id="ARBA00005450"/>
    </source>
</evidence>
<dbReference type="SUPFAM" id="SSF47364">
    <property type="entry name" value="Domain of the SRP/SRP receptor G-proteins"/>
    <property type="match status" value="1"/>
</dbReference>
<keyword evidence="8 10" id="KW-0687">Ribonucleoprotein</keyword>
<feature type="binding site" evidence="10">
    <location>
        <begin position="189"/>
        <end position="193"/>
    </location>
    <ligand>
        <name>GTP</name>
        <dbReference type="ChEBI" id="CHEBI:37565"/>
    </ligand>
</feature>
<organism evidence="12 13">
    <name type="scientific">Bdellovibrio svalbardensis</name>
    <dbReference type="NCBI Taxonomy" id="2972972"/>
    <lineage>
        <taxon>Bacteria</taxon>
        <taxon>Pseudomonadati</taxon>
        <taxon>Bdellovibrionota</taxon>
        <taxon>Bdellovibrionia</taxon>
        <taxon>Bdellovibrionales</taxon>
        <taxon>Pseudobdellovibrionaceae</taxon>
        <taxon>Bdellovibrio</taxon>
    </lineage>
</organism>
<dbReference type="Proteomes" id="UP001152321">
    <property type="component" value="Unassembled WGS sequence"/>
</dbReference>
<dbReference type="Gene3D" id="1.10.260.30">
    <property type="entry name" value="Signal recognition particle, SRP54 subunit, M-domain"/>
    <property type="match status" value="1"/>
</dbReference>
<dbReference type="InterPro" id="IPR036891">
    <property type="entry name" value="Signal_recog_part_SRP54_M_sf"/>
</dbReference>
<comment type="domain">
    <text evidence="10">Composed of three domains: the N-terminal N domain, which is responsible for interactions with the ribosome, the central G domain, which binds GTP, and the C-terminal M domain, which binds the RNA and the signal sequence of the RNC.</text>
</comment>
<dbReference type="InterPro" id="IPR004780">
    <property type="entry name" value="SRP"/>
</dbReference>
<evidence type="ECO:0000256" key="7">
    <source>
        <dbReference type="ARBA" id="ARBA00023135"/>
    </source>
</evidence>
<dbReference type="InterPro" id="IPR013822">
    <property type="entry name" value="Signal_recog_particl_SRP54_hlx"/>
</dbReference>
<dbReference type="InterPro" id="IPR022941">
    <property type="entry name" value="SRP54"/>
</dbReference>
<dbReference type="Pfam" id="PF00448">
    <property type="entry name" value="SRP54"/>
    <property type="match status" value="1"/>
</dbReference>
<dbReference type="PROSITE" id="PS00300">
    <property type="entry name" value="SRP54"/>
    <property type="match status" value="1"/>
</dbReference>
<dbReference type="NCBIfam" id="TIGR00959">
    <property type="entry name" value="ffh"/>
    <property type="match status" value="1"/>
</dbReference>
<dbReference type="CDD" id="cd18539">
    <property type="entry name" value="SRP_G"/>
    <property type="match status" value="1"/>
</dbReference>
<dbReference type="SMART" id="SM00962">
    <property type="entry name" value="SRP54"/>
    <property type="match status" value="1"/>
</dbReference>
<keyword evidence="6 10" id="KW-0342">GTP-binding</keyword>
<evidence type="ECO:0000256" key="2">
    <source>
        <dbReference type="ARBA" id="ARBA00022490"/>
    </source>
</evidence>
<evidence type="ECO:0000256" key="5">
    <source>
        <dbReference type="ARBA" id="ARBA00022884"/>
    </source>
</evidence>
<keyword evidence="13" id="KW-1185">Reference proteome</keyword>
<comment type="caution">
    <text evidence="12">The sequence shown here is derived from an EMBL/GenBank/DDBJ whole genome shotgun (WGS) entry which is preliminary data.</text>
</comment>
<evidence type="ECO:0000256" key="3">
    <source>
        <dbReference type="ARBA" id="ARBA00022741"/>
    </source>
</evidence>
<dbReference type="SUPFAM" id="SSF52540">
    <property type="entry name" value="P-loop containing nucleoside triphosphate hydrolases"/>
    <property type="match status" value="1"/>
</dbReference>
<dbReference type="SMART" id="SM00382">
    <property type="entry name" value="AAA"/>
    <property type="match status" value="1"/>
</dbReference>
<gene>
    <name evidence="10 12" type="primary">ffh</name>
    <name evidence="12" type="ORF">NWE73_09070</name>
</gene>
<evidence type="ECO:0000256" key="9">
    <source>
        <dbReference type="ARBA" id="ARBA00048027"/>
    </source>
</evidence>
<comment type="subcellular location">
    <subcellularLocation>
        <location evidence="10">Cytoplasm</location>
    </subcellularLocation>
    <text evidence="10">The SRP-RNC complex is targeted to the cytoplasmic membrane.</text>
</comment>
<dbReference type="InterPro" id="IPR004125">
    <property type="entry name" value="Signal_recog_particle_SRP54_M"/>
</dbReference>
<feature type="binding site" evidence="10">
    <location>
        <begin position="106"/>
        <end position="113"/>
    </location>
    <ligand>
        <name>GTP</name>
        <dbReference type="ChEBI" id="CHEBI:37565"/>
    </ligand>
</feature>
<proteinExistence type="inferred from homology"/>
<protein>
    <recommendedName>
        <fullName evidence="10">Signal recognition particle protein</fullName>
        <ecNumber evidence="10">3.6.5.4</ecNumber>
    </recommendedName>
    <alternativeName>
        <fullName evidence="10">Fifty-four homolog</fullName>
    </alternativeName>
</protein>
<evidence type="ECO:0000259" key="11">
    <source>
        <dbReference type="PROSITE" id="PS00300"/>
    </source>
</evidence>
<dbReference type="InterPro" id="IPR036225">
    <property type="entry name" value="SRP/SRP_N"/>
</dbReference>
<keyword evidence="7 10" id="KW-0733">Signal recognition particle</keyword>
<dbReference type="Pfam" id="PF02881">
    <property type="entry name" value="SRP54_N"/>
    <property type="match status" value="1"/>
</dbReference>
<dbReference type="EMBL" id="JANRMI010000002">
    <property type="protein sequence ID" value="MDG0816513.1"/>
    <property type="molecule type" value="Genomic_DNA"/>
</dbReference>
<dbReference type="PANTHER" id="PTHR11564">
    <property type="entry name" value="SIGNAL RECOGNITION PARTICLE 54K PROTEIN SRP54"/>
    <property type="match status" value="1"/>
</dbReference>
<reference evidence="12" key="1">
    <citation type="submission" date="2022-08" db="EMBL/GenBank/DDBJ databases">
        <title>Novel Bdellovibrio Species Isolated from Svalbard: Designation Bdellovibrio svalbardensis.</title>
        <authorList>
            <person name="Mitchell R.J."/>
            <person name="Choi S.Y."/>
        </authorList>
    </citation>
    <scope>NUCLEOTIDE SEQUENCE</scope>
    <source>
        <strain evidence="12">PAP01</strain>
    </source>
</reference>
<name>A0ABT6DN03_9BACT</name>